<dbReference type="Proteomes" id="UP000274822">
    <property type="component" value="Unassembled WGS sequence"/>
</dbReference>
<protein>
    <submittedName>
        <fullName evidence="1">Uncharacterized protein</fullName>
    </submittedName>
</protein>
<proteinExistence type="predicted"/>
<evidence type="ECO:0000313" key="1">
    <source>
        <dbReference type="EMBL" id="RUS26441.1"/>
    </source>
</evidence>
<sequence>MFPAIRGRPSSCGMVVSNRGLYRYAGGFEELGHHVVVEKLAAVVEVEGEEFVAWTVLNLALHGCGVHGWIGERRVRVEPAEELAVDGDGRGYGLGRARVGARKHASFAHNAPAGGHDFAMALTDVLPAVERLVFGERGGALRTDEVEAVGGKGEVGAVDLLQDNPRGAFGARIVGEGVGTGGIGMLDGDVGAVGDHCSSARVNKRPLLAKDEDTKIGIIASNPFSTKFPFSKRPDFGIGLEQ</sequence>
<evidence type="ECO:0000313" key="2">
    <source>
        <dbReference type="Proteomes" id="UP000274822"/>
    </source>
</evidence>
<accession>A0A433Q9J5</accession>
<dbReference type="EMBL" id="RBNJ01010429">
    <property type="protein sequence ID" value="RUS26441.1"/>
    <property type="molecule type" value="Genomic_DNA"/>
</dbReference>
<name>A0A433Q9J5_9FUNG</name>
<dbReference type="AlphaFoldDB" id="A0A433Q9J5"/>
<reference evidence="1 2" key="1">
    <citation type="journal article" date="2018" name="New Phytol.">
        <title>Phylogenomics of Endogonaceae and evolution of mycorrhizas within Mucoromycota.</title>
        <authorList>
            <person name="Chang Y."/>
            <person name="Desiro A."/>
            <person name="Na H."/>
            <person name="Sandor L."/>
            <person name="Lipzen A."/>
            <person name="Clum A."/>
            <person name="Barry K."/>
            <person name="Grigoriev I.V."/>
            <person name="Martin F.M."/>
            <person name="Stajich J.E."/>
            <person name="Smith M.E."/>
            <person name="Bonito G."/>
            <person name="Spatafora J.W."/>
        </authorList>
    </citation>
    <scope>NUCLEOTIDE SEQUENCE [LARGE SCALE GENOMIC DNA]</scope>
    <source>
        <strain evidence="1 2">AD002</strain>
    </source>
</reference>
<gene>
    <name evidence="1" type="ORF">BC938DRAFT_470765</name>
</gene>
<keyword evidence="2" id="KW-1185">Reference proteome</keyword>
<comment type="caution">
    <text evidence="1">The sequence shown here is derived from an EMBL/GenBank/DDBJ whole genome shotgun (WGS) entry which is preliminary data.</text>
</comment>
<organism evidence="1 2">
    <name type="scientific">Jimgerdemannia flammicorona</name>
    <dbReference type="NCBI Taxonomy" id="994334"/>
    <lineage>
        <taxon>Eukaryota</taxon>
        <taxon>Fungi</taxon>
        <taxon>Fungi incertae sedis</taxon>
        <taxon>Mucoromycota</taxon>
        <taxon>Mucoromycotina</taxon>
        <taxon>Endogonomycetes</taxon>
        <taxon>Endogonales</taxon>
        <taxon>Endogonaceae</taxon>
        <taxon>Jimgerdemannia</taxon>
    </lineage>
</organism>